<keyword evidence="1" id="KW-0472">Membrane</keyword>
<evidence type="ECO:0000313" key="3">
    <source>
        <dbReference type="Proteomes" id="UP000660262"/>
    </source>
</evidence>
<organism evidence="2 3">
    <name type="scientific">Pycnococcus provasolii</name>
    <dbReference type="NCBI Taxonomy" id="41880"/>
    <lineage>
        <taxon>Eukaryota</taxon>
        <taxon>Viridiplantae</taxon>
        <taxon>Chlorophyta</taxon>
        <taxon>Pseudoscourfieldiophyceae</taxon>
        <taxon>Pseudoscourfieldiales</taxon>
        <taxon>Pycnococcaceae</taxon>
        <taxon>Pycnococcus</taxon>
    </lineage>
</organism>
<comment type="caution">
    <text evidence="2">The sequence shown here is derived from an EMBL/GenBank/DDBJ whole genome shotgun (WGS) entry which is preliminary data.</text>
</comment>
<name>A0A830HLR8_9CHLO</name>
<dbReference type="Proteomes" id="UP000660262">
    <property type="component" value="Unassembled WGS sequence"/>
</dbReference>
<dbReference type="EMBL" id="BNJQ01000011">
    <property type="protein sequence ID" value="GHP05977.1"/>
    <property type="molecule type" value="Genomic_DNA"/>
</dbReference>
<evidence type="ECO:0000313" key="2">
    <source>
        <dbReference type="EMBL" id="GHP05977.1"/>
    </source>
</evidence>
<proteinExistence type="predicted"/>
<dbReference type="OrthoDB" id="498566at2759"/>
<dbReference type="AlphaFoldDB" id="A0A830HLR8"/>
<evidence type="ECO:0000256" key="1">
    <source>
        <dbReference type="SAM" id="Phobius"/>
    </source>
</evidence>
<sequence length="95" mass="10507">MNARLARVQSNVVRQNAARHVAVRAFDGDVSGLEYIYTTKDLVLDLCSPIIAWRVVTLALNQECPAWLNALSIALVGVCIWAVFGDVNFADQYLL</sequence>
<gene>
    <name evidence="2" type="ORF">PPROV_000472400</name>
</gene>
<accession>A0A830HLR8</accession>
<keyword evidence="3" id="KW-1185">Reference proteome</keyword>
<feature type="transmembrane region" description="Helical" evidence="1">
    <location>
        <begin position="66"/>
        <end position="84"/>
    </location>
</feature>
<protein>
    <submittedName>
        <fullName evidence="2">Uncharacterized protein</fullName>
    </submittedName>
</protein>
<keyword evidence="1" id="KW-1133">Transmembrane helix</keyword>
<reference evidence="2" key="1">
    <citation type="submission" date="2020-10" db="EMBL/GenBank/DDBJ databases">
        <title>Unveiling of a novel bifunctional photoreceptor, Dualchrome1, isolated from a cosmopolitan green alga.</title>
        <authorList>
            <person name="Suzuki S."/>
            <person name="Kawachi M."/>
        </authorList>
    </citation>
    <scope>NUCLEOTIDE SEQUENCE</scope>
    <source>
        <strain evidence="2">NIES 2893</strain>
    </source>
</reference>
<keyword evidence="1" id="KW-0812">Transmembrane</keyword>